<dbReference type="Gene3D" id="3.40.50.1820">
    <property type="entry name" value="alpha/beta hydrolase"/>
    <property type="match status" value="2"/>
</dbReference>
<dbReference type="InterPro" id="IPR050654">
    <property type="entry name" value="AChE-related_enzymes"/>
</dbReference>
<protein>
    <recommendedName>
        <fullName evidence="6">Metalloendopeptidase</fullName>
        <ecNumber evidence="6">3.4.24.-</ecNumber>
    </recommendedName>
</protein>
<dbReference type="Proteomes" id="UP000035681">
    <property type="component" value="Unplaced"/>
</dbReference>
<dbReference type="InterPro" id="IPR024079">
    <property type="entry name" value="MetalloPept_cat_dom_sf"/>
</dbReference>
<keyword evidence="2" id="KW-0719">Serine esterase</keyword>
<comment type="caution">
    <text evidence="5">Lacks conserved residue(s) required for the propagation of feature annotation.</text>
</comment>
<dbReference type="GO" id="GO:0006508">
    <property type="term" value="P:proteolysis"/>
    <property type="evidence" value="ECO:0007669"/>
    <property type="project" value="UniProtKB-KW"/>
</dbReference>
<evidence type="ECO:0000256" key="1">
    <source>
        <dbReference type="ARBA" id="ARBA00005964"/>
    </source>
</evidence>
<keyword evidence="9" id="KW-1185">Reference proteome</keyword>
<dbReference type="InterPro" id="IPR006026">
    <property type="entry name" value="Peptidase_Metallo"/>
</dbReference>
<keyword evidence="6" id="KW-0482">Metalloprotease</keyword>
<evidence type="ECO:0000313" key="9">
    <source>
        <dbReference type="Proteomes" id="UP000035681"/>
    </source>
</evidence>
<proteinExistence type="inferred from homology"/>
<dbReference type="Gene3D" id="3.40.390.10">
    <property type="entry name" value="Collagenase (Catalytic Domain)"/>
    <property type="match status" value="1"/>
</dbReference>
<accession>A0AAF5DEL2</accession>
<dbReference type="GO" id="GO:0003990">
    <property type="term" value="F:acetylcholinesterase activity"/>
    <property type="evidence" value="ECO:0007669"/>
    <property type="project" value="TreeGrafter"/>
</dbReference>
<dbReference type="InterPro" id="IPR001506">
    <property type="entry name" value="Peptidase_M12A"/>
</dbReference>
<dbReference type="PRINTS" id="PR00480">
    <property type="entry name" value="ASTACIN"/>
</dbReference>
<evidence type="ECO:0000256" key="6">
    <source>
        <dbReference type="RuleBase" id="RU361183"/>
    </source>
</evidence>
<dbReference type="GO" id="GO:0005886">
    <property type="term" value="C:plasma membrane"/>
    <property type="evidence" value="ECO:0007669"/>
    <property type="project" value="TreeGrafter"/>
</dbReference>
<dbReference type="PANTHER" id="PTHR43918:SF15">
    <property type="entry name" value="CARBOXYLIC ESTER HYDROLASE"/>
    <property type="match status" value="1"/>
</dbReference>
<evidence type="ECO:0000256" key="4">
    <source>
        <dbReference type="ARBA" id="ARBA00023157"/>
    </source>
</evidence>
<dbReference type="InterPro" id="IPR029058">
    <property type="entry name" value="AB_hydrolase_fold"/>
</dbReference>
<dbReference type="GO" id="GO:0005615">
    <property type="term" value="C:extracellular space"/>
    <property type="evidence" value="ECO:0007669"/>
    <property type="project" value="TreeGrafter"/>
</dbReference>
<dbReference type="PANTHER" id="PTHR43918">
    <property type="entry name" value="ACETYLCHOLINESTERASE"/>
    <property type="match status" value="1"/>
</dbReference>
<dbReference type="GO" id="GO:0004222">
    <property type="term" value="F:metalloendopeptidase activity"/>
    <property type="evidence" value="ECO:0007669"/>
    <property type="project" value="UniProtKB-UniRule"/>
</dbReference>
<organism evidence="9 10">
    <name type="scientific">Strongyloides stercoralis</name>
    <name type="common">Threadworm</name>
    <dbReference type="NCBI Taxonomy" id="6248"/>
    <lineage>
        <taxon>Eukaryota</taxon>
        <taxon>Metazoa</taxon>
        <taxon>Ecdysozoa</taxon>
        <taxon>Nematoda</taxon>
        <taxon>Chromadorea</taxon>
        <taxon>Rhabditida</taxon>
        <taxon>Tylenchina</taxon>
        <taxon>Panagrolaimomorpha</taxon>
        <taxon>Strongyloidoidea</taxon>
        <taxon>Strongyloididae</taxon>
        <taxon>Strongyloides</taxon>
    </lineage>
</organism>
<keyword evidence="6" id="KW-0645">Protease</keyword>
<dbReference type="SUPFAM" id="SSF53474">
    <property type="entry name" value="alpha/beta-Hydrolases"/>
    <property type="match status" value="2"/>
</dbReference>
<evidence type="ECO:0000313" key="10">
    <source>
        <dbReference type="WBParaSite" id="TCONS_00010581.p1"/>
    </source>
</evidence>
<keyword evidence="7" id="KW-0472">Membrane</keyword>
<feature type="domain" description="Peptidase M12A" evidence="8">
    <location>
        <begin position="577"/>
        <end position="785"/>
    </location>
</feature>
<evidence type="ECO:0000256" key="2">
    <source>
        <dbReference type="ARBA" id="ARBA00022487"/>
    </source>
</evidence>
<dbReference type="AlphaFoldDB" id="A0AAF5DEL2"/>
<dbReference type="SUPFAM" id="SSF55486">
    <property type="entry name" value="Metalloproteases ('zincins'), catalytic domain"/>
    <property type="match status" value="1"/>
</dbReference>
<keyword evidence="3 6" id="KW-0378">Hydrolase</keyword>
<keyword evidence="6" id="KW-0862">Zinc</keyword>
<dbReference type="SMART" id="SM00235">
    <property type="entry name" value="ZnMc"/>
    <property type="match status" value="1"/>
</dbReference>
<evidence type="ECO:0000256" key="5">
    <source>
        <dbReference type="PROSITE-ProRule" id="PRU01211"/>
    </source>
</evidence>
<dbReference type="InterPro" id="IPR002018">
    <property type="entry name" value="CarbesteraseB"/>
</dbReference>
<evidence type="ECO:0000256" key="3">
    <source>
        <dbReference type="ARBA" id="ARBA00022801"/>
    </source>
</evidence>
<dbReference type="Pfam" id="PF01400">
    <property type="entry name" value="Astacin"/>
    <property type="match status" value="1"/>
</dbReference>
<comment type="cofactor">
    <cofactor evidence="6">
        <name>Zn(2+)</name>
        <dbReference type="ChEBI" id="CHEBI:29105"/>
    </cofactor>
    <text evidence="6">Binds 1 zinc ion per subunit.</text>
</comment>
<evidence type="ECO:0000259" key="8">
    <source>
        <dbReference type="PROSITE" id="PS51864"/>
    </source>
</evidence>
<reference evidence="10" key="1">
    <citation type="submission" date="2024-02" db="UniProtKB">
        <authorList>
            <consortium name="WormBaseParasite"/>
        </authorList>
    </citation>
    <scope>IDENTIFICATION</scope>
</reference>
<dbReference type="EC" id="3.4.24.-" evidence="6"/>
<keyword evidence="4 5" id="KW-1015">Disulfide bond</keyword>
<keyword evidence="7" id="KW-0812">Transmembrane</keyword>
<feature type="transmembrane region" description="Helical" evidence="7">
    <location>
        <begin position="20"/>
        <end position="39"/>
    </location>
</feature>
<dbReference type="PROSITE" id="PS51864">
    <property type="entry name" value="ASTACIN"/>
    <property type="match status" value="1"/>
</dbReference>
<sequence>LYKLFVLLKNYIIKIFDMKLLLNFILIIIISTINCYRYRNIRTKYGVISGRVTVFNKKSLTTFYGIPYAKPPIGKYRFKPPRELSKPAWKNKFNASTKANSCMQFINKTGFIGYDITIPTNTISEDCLQLNMWVPHRKKMPVFVFFHGGAYNFGSGSLIIHKGAILARKTNQIVIDVNYRLGFFGFAYLGAGSTIPGNMGLLDQQMALKWIYENIEKFNGNPKKITIWGQSSGSASATAHLFAPDSGKYFSKIIANSGTIINSWATINNKYAELNTRILAQQVGCKGSDNDILNCLQKADASNLIPLSLLIRQPEQQPVFYSFAPVEEDKLFFKGNVKHKFLQHNMKTDVDLWIGKTADEATYFMPALLGKNFPNCNFDPRKPLNSTENSCKLTYEQFTQIVFANLLKYIQKNEDLQPLIKEYLSLNLTEPRDMAARFLSDVLFDCDIIRFTDTYASKSKKNVFFYHFEKRSKISPFPEWVGVYHGADLEYEFVWPLIQRKRYPYKAFWNEHKYAHKTAKMFGRFNHYGRPASLWRRYNTKRPVGNIYENELTYNGPKRVKPVKTKTCAALNKLIVEFINKDFQDERFKRAVFIKRSFNFTSNIKYFIAFKKQAHKILLSFEDLSLKTCLTFDKQNAEFKDIGLIFKTSDYNGVKYGNNKGEATIINLVPECISKIGCVKHHIGLALGLIPHQNRWDRNKYVNILYQNIDPKYKNEYKKISGYDVRIFNTPFDFGSIMNYETNYYSIDEKPTYSSKLNPVYNKMLGQRRVYSFNDIKLLNDFYCSNKCPTKVRGCMNGGYPDPNNCGVCRCPQGYRSKLCGIPEDSTGDCGPKKLVATKEFQTLNIKTPRICNHLIVSKPKTKVEVVVVKANTIKKRICPPGEGLEVKHRHNKGVVGLSFCGSYKNITVEPIFSQVLVRYHGTEDDTHFAEIKYRERQANKDMNYYIKQHVDQGIVKNICLILCIKYFNPTRITLFSSKLFLPKNSNEVPSNFHVNLIFTNRTKDKIVNVTVTYIPKKIYNITRINVVSEFLGIPFARPPTDYFRFKRPHPHFANSTGNNKFYANTPATPCTQKNLNTGIPKFDMYNTRSGHSEDCLQLNMWVPKIKTGAVIVLFHGGDLYRGSASLELYQGSFFAAYSRAIIVNVNYRLGIYGWAFLGRKTKIPGNMGLLDQNMALLWIRQHIRAFGGDPYKVTIFGHEAGAVTAATHLFAGASKNLYKRMILSSGVFPSRRYTLSHIRLFERTKEMGDLMYCKNQTSTLVEKCLGQRENTTIKRFVDYLRETEKNPLRHMFAIGNQDKEYFVREFSRLKIKKNVELMIGQTEDEGTHFFFDFVRRHFPHLSDHINTRDELMKEMNQINDLLIKKVSEEFKMSSETTNTLRNNYKYEGNKTYLVGPRLFHDMHFYCDWENFMKNILRKNVLKVYSYKFLHQPKNYKWPNWLHDVLSGSDMEYVFGLPFRNHTGYDDDTFGNELVMSVKMMKIYGRFADTGNPHDSWEPCKNGSIKSAIFNLNLAKVGYIMHEEHKDNPKCLVFK</sequence>
<comment type="similarity">
    <text evidence="1">Belongs to the type-B carboxylesterase/lipase family.</text>
</comment>
<dbReference type="Pfam" id="PF00135">
    <property type="entry name" value="COesterase"/>
    <property type="match status" value="2"/>
</dbReference>
<name>A0AAF5DEL2_STRER</name>
<evidence type="ECO:0000256" key="7">
    <source>
        <dbReference type="SAM" id="Phobius"/>
    </source>
</evidence>
<dbReference type="WBParaSite" id="TCONS_00010581.p1">
    <property type="protein sequence ID" value="TCONS_00010581.p1"/>
    <property type="gene ID" value="XLOC_003876"/>
</dbReference>
<keyword evidence="6" id="KW-0479">Metal-binding</keyword>
<feature type="disulfide bond" evidence="5">
    <location>
        <begin position="629"/>
        <end position="784"/>
    </location>
</feature>
<keyword evidence="7" id="KW-1133">Transmembrane helix</keyword>
<dbReference type="GO" id="GO:0019695">
    <property type="term" value="P:choline metabolic process"/>
    <property type="evidence" value="ECO:0007669"/>
    <property type="project" value="TreeGrafter"/>
</dbReference>
<dbReference type="GO" id="GO:0008270">
    <property type="term" value="F:zinc ion binding"/>
    <property type="evidence" value="ECO:0007669"/>
    <property type="project" value="InterPro"/>
</dbReference>
<dbReference type="GO" id="GO:0006581">
    <property type="term" value="P:acetylcholine catabolic process"/>
    <property type="evidence" value="ECO:0007669"/>
    <property type="project" value="TreeGrafter"/>
</dbReference>